<comment type="caution">
    <text evidence="1">The sequence shown here is derived from an EMBL/GenBank/DDBJ whole genome shotgun (WGS) entry which is preliminary data.</text>
</comment>
<dbReference type="Proteomes" id="UP000824469">
    <property type="component" value="Unassembled WGS sequence"/>
</dbReference>
<gene>
    <name evidence="1" type="ORF">KI387_036561</name>
</gene>
<organism evidence="1 2">
    <name type="scientific">Taxus chinensis</name>
    <name type="common">Chinese yew</name>
    <name type="synonym">Taxus wallichiana var. chinensis</name>
    <dbReference type="NCBI Taxonomy" id="29808"/>
    <lineage>
        <taxon>Eukaryota</taxon>
        <taxon>Viridiplantae</taxon>
        <taxon>Streptophyta</taxon>
        <taxon>Embryophyta</taxon>
        <taxon>Tracheophyta</taxon>
        <taxon>Spermatophyta</taxon>
        <taxon>Pinopsida</taxon>
        <taxon>Pinidae</taxon>
        <taxon>Conifers II</taxon>
        <taxon>Cupressales</taxon>
        <taxon>Taxaceae</taxon>
        <taxon>Taxus</taxon>
    </lineage>
</organism>
<feature type="non-terminal residue" evidence="1">
    <location>
        <position position="64"/>
    </location>
</feature>
<proteinExistence type="predicted"/>
<evidence type="ECO:0000313" key="1">
    <source>
        <dbReference type="EMBL" id="KAH9308650.1"/>
    </source>
</evidence>
<protein>
    <submittedName>
        <fullName evidence="1">Uncharacterized protein</fullName>
    </submittedName>
</protein>
<name>A0AA38FQZ9_TAXCH</name>
<keyword evidence="2" id="KW-1185">Reference proteome</keyword>
<accession>A0AA38FQZ9</accession>
<dbReference type="EMBL" id="JAHRHJ020000007">
    <property type="protein sequence ID" value="KAH9308650.1"/>
    <property type="molecule type" value="Genomic_DNA"/>
</dbReference>
<dbReference type="AlphaFoldDB" id="A0AA38FQZ9"/>
<reference evidence="1 2" key="1">
    <citation type="journal article" date="2021" name="Nat. Plants">
        <title>The Taxus genome provides insights into paclitaxel biosynthesis.</title>
        <authorList>
            <person name="Xiong X."/>
            <person name="Gou J."/>
            <person name="Liao Q."/>
            <person name="Li Y."/>
            <person name="Zhou Q."/>
            <person name="Bi G."/>
            <person name="Li C."/>
            <person name="Du R."/>
            <person name="Wang X."/>
            <person name="Sun T."/>
            <person name="Guo L."/>
            <person name="Liang H."/>
            <person name="Lu P."/>
            <person name="Wu Y."/>
            <person name="Zhang Z."/>
            <person name="Ro D.K."/>
            <person name="Shang Y."/>
            <person name="Huang S."/>
            <person name="Yan J."/>
        </authorList>
    </citation>
    <scope>NUCLEOTIDE SEQUENCE [LARGE SCALE GENOMIC DNA]</scope>
    <source>
        <strain evidence="1">Ta-2019</strain>
    </source>
</reference>
<evidence type="ECO:0000313" key="2">
    <source>
        <dbReference type="Proteomes" id="UP000824469"/>
    </source>
</evidence>
<sequence>MFFIGGRRERAEKFHHSFHTIHSRRSTRRLHYWSYISEKWAHSKDQTMPNQVLGFIGAKREATT</sequence>